<dbReference type="EMBL" id="MCGO01000023">
    <property type="protein sequence ID" value="ORY44132.1"/>
    <property type="molecule type" value="Genomic_DNA"/>
</dbReference>
<proteinExistence type="predicted"/>
<name>A0A1Y2CAR9_9FUNG</name>
<gene>
    <name evidence="1" type="ORF">BCR33DRAFT_717218</name>
</gene>
<dbReference type="Proteomes" id="UP000193642">
    <property type="component" value="Unassembled WGS sequence"/>
</dbReference>
<evidence type="ECO:0000313" key="2">
    <source>
        <dbReference type="Proteomes" id="UP000193642"/>
    </source>
</evidence>
<keyword evidence="2" id="KW-1185">Reference proteome</keyword>
<protein>
    <submittedName>
        <fullName evidence="1">Uncharacterized protein</fullName>
    </submittedName>
</protein>
<reference evidence="1 2" key="1">
    <citation type="submission" date="2016-07" db="EMBL/GenBank/DDBJ databases">
        <title>Pervasive Adenine N6-methylation of Active Genes in Fungi.</title>
        <authorList>
            <consortium name="DOE Joint Genome Institute"/>
            <person name="Mondo S.J."/>
            <person name="Dannebaum R.O."/>
            <person name="Kuo R.C."/>
            <person name="Labutti K."/>
            <person name="Haridas S."/>
            <person name="Kuo A."/>
            <person name="Salamov A."/>
            <person name="Ahrendt S.R."/>
            <person name="Lipzen A."/>
            <person name="Sullivan W."/>
            <person name="Andreopoulos W.B."/>
            <person name="Clum A."/>
            <person name="Lindquist E."/>
            <person name="Daum C."/>
            <person name="Ramamoorthy G.K."/>
            <person name="Gryganskyi A."/>
            <person name="Culley D."/>
            <person name="Magnuson J.K."/>
            <person name="James T.Y."/>
            <person name="O'Malley M.A."/>
            <person name="Stajich J.E."/>
            <person name="Spatafora J.W."/>
            <person name="Visel A."/>
            <person name="Grigoriev I.V."/>
        </authorList>
    </citation>
    <scope>NUCLEOTIDE SEQUENCE [LARGE SCALE GENOMIC DNA]</scope>
    <source>
        <strain evidence="1 2">JEL800</strain>
    </source>
</reference>
<evidence type="ECO:0000313" key="1">
    <source>
        <dbReference type="EMBL" id="ORY44132.1"/>
    </source>
</evidence>
<dbReference type="AlphaFoldDB" id="A0A1Y2CAR9"/>
<sequence>MLSVGWSRCVKKVVWRSSLREEGGLAIDNAALEILNVHDVCDAILMGLGWFQFARATFEASGNPI</sequence>
<dbReference type="OrthoDB" id="2179723at2759"/>
<comment type="caution">
    <text evidence="1">The sequence shown here is derived from an EMBL/GenBank/DDBJ whole genome shotgun (WGS) entry which is preliminary data.</text>
</comment>
<accession>A0A1Y2CAR9</accession>
<organism evidence="1 2">
    <name type="scientific">Rhizoclosmatium globosum</name>
    <dbReference type="NCBI Taxonomy" id="329046"/>
    <lineage>
        <taxon>Eukaryota</taxon>
        <taxon>Fungi</taxon>
        <taxon>Fungi incertae sedis</taxon>
        <taxon>Chytridiomycota</taxon>
        <taxon>Chytridiomycota incertae sedis</taxon>
        <taxon>Chytridiomycetes</taxon>
        <taxon>Chytridiales</taxon>
        <taxon>Chytriomycetaceae</taxon>
        <taxon>Rhizoclosmatium</taxon>
    </lineage>
</organism>